<feature type="region of interest" description="Disordered" evidence="1">
    <location>
        <begin position="175"/>
        <end position="214"/>
    </location>
</feature>
<keyword evidence="5" id="KW-1185">Reference proteome</keyword>
<dbReference type="SMART" id="SM01042">
    <property type="entry name" value="Brr6_like_C_C"/>
    <property type="match status" value="1"/>
</dbReference>
<dbReference type="InterPro" id="IPR040202">
    <property type="entry name" value="Brl1/Brr6"/>
</dbReference>
<feature type="region of interest" description="Disordered" evidence="1">
    <location>
        <begin position="1"/>
        <end position="125"/>
    </location>
</feature>
<evidence type="ECO:0000313" key="5">
    <source>
        <dbReference type="Proteomes" id="UP001309876"/>
    </source>
</evidence>
<feature type="domain" description="Brl1/Brr6" evidence="3">
    <location>
        <begin position="237"/>
        <end position="370"/>
    </location>
</feature>
<feature type="region of interest" description="Disordered" evidence="1">
    <location>
        <begin position="385"/>
        <end position="451"/>
    </location>
</feature>
<feature type="compositionally biased region" description="Acidic residues" evidence="1">
    <location>
        <begin position="184"/>
        <end position="193"/>
    </location>
</feature>
<evidence type="ECO:0000256" key="2">
    <source>
        <dbReference type="SAM" id="Phobius"/>
    </source>
</evidence>
<name>A0AAN7YD63_9EURO</name>
<keyword evidence="2" id="KW-1133">Transmembrane helix</keyword>
<dbReference type="InterPro" id="IPR018767">
    <property type="entry name" value="Brl1/Brr6_dom"/>
</dbReference>
<accession>A0AAN7YD63</accession>
<proteinExistence type="predicted"/>
<protein>
    <recommendedName>
        <fullName evidence="3">Brl1/Brr6 domain-containing protein</fullName>
    </recommendedName>
</protein>
<dbReference type="Pfam" id="PF10104">
    <property type="entry name" value="Brr6_like_C_C"/>
    <property type="match status" value="1"/>
</dbReference>
<organism evidence="4 5">
    <name type="scientific">Lithohypha guttulata</name>
    <dbReference type="NCBI Taxonomy" id="1690604"/>
    <lineage>
        <taxon>Eukaryota</taxon>
        <taxon>Fungi</taxon>
        <taxon>Dikarya</taxon>
        <taxon>Ascomycota</taxon>
        <taxon>Pezizomycotina</taxon>
        <taxon>Eurotiomycetes</taxon>
        <taxon>Chaetothyriomycetidae</taxon>
        <taxon>Chaetothyriales</taxon>
        <taxon>Trichomeriaceae</taxon>
        <taxon>Lithohypha</taxon>
    </lineage>
</organism>
<dbReference type="GO" id="GO:0055088">
    <property type="term" value="P:lipid homeostasis"/>
    <property type="evidence" value="ECO:0007669"/>
    <property type="project" value="InterPro"/>
</dbReference>
<dbReference type="AlphaFoldDB" id="A0AAN7YD63"/>
<feature type="compositionally biased region" description="Polar residues" evidence="1">
    <location>
        <begin position="431"/>
        <end position="440"/>
    </location>
</feature>
<evidence type="ECO:0000256" key="1">
    <source>
        <dbReference type="SAM" id="MobiDB-lite"/>
    </source>
</evidence>
<evidence type="ECO:0000259" key="3">
    <source>
        <dbReference type="SMART" id="SM01042"/>
    </source>
</evidence>
<dbReference type="PANTHER" id="PTHR28136">
    <property type="entry name" value="NUCLEUS EXPORT PROTEIN BRR6"/>
    <property type="match status" value="1"/>
</dbReference>
<dbReference type="Proteomes" id="UP001309876">
    <property type="component" value="Unassembled WGS sequence"/>
</dbReference>
<dbReference type="EMBL" id="JAVRRJ010000009">
    <property type="protein sequence ID" value="KAK5081524.1"/>
    <property type="molecule type" value="Genomic_DNA"/>
</dbReference>
<feature type="compositionally biased region" description="Low complexity" evidence="1">
    <location>
        <begin position="411"/>
        <end position="430"/>
    </location>
</feature>
<keyword evidence="2" id="KW-0472">Membrane</keyword>
<comment type="caution">
    <text evidence="4">The sequence shown here is derived from an EMBL/GenBank/DDBJ whole genome shotgun (WGS) entry which is preliminary data.</text>
</comment>
<keyword evidence="2" id="KW-0812">Transmembrane</keyword>
<gene>
    <name evidence="4" type="ORF">LTR05_007655</name>
</gene>
<feature type="transmembrane region" description="Helical" evidence="2">
    <location>
        <begin position="348"/>
        <end position="369"/>
    </location>
</feature>
<dbReference type="GO" id="GO:0006998">
    <property type="term" value="P:nuclear envelope organization"/>
    <property type="evidence" value="ECO:0007669"/>
    <property type="project" value="InterPro"/>
</dbReference>
<evidence type="ECO:0000313" key="4">
    <source>
        <dbReference type="EMBL" id="KAK5081524.1"/>
    </source>
</evidence>
<feature type="compositionally biased region" description="Basic and acidic residues" evidence="1">
    <location>
        <begin position="441"/>
        <end position="451"/>
    </location>
</feature>
<dbReference type="PANTHER" id="PTHR28136:SF1">
    <property type="entry name" value="NUCLEUS EXPORT PROTEIN BRL1"/>
    <property type="match status" value="1"/>
</dbReference>
<reference evidence="4 5" key="1">
    <citation type="submission" date="2023-08" db="EMBL/GenBank/DDBJ databases">
        <title>Black Yeasts Isolated from many extreme environments.</title>
        <authorList>
            <person name="Coleine C."/>
            <person name="Stajich J.E."/>
            <person name="Selbmann L."/>
        </authorList>
    </citation>
    <scope>NUCLEOTIDE SEQUENCE [LARGE SCALE GENOMIC DNA]</scope>
    <source>
        <strain evidence="4 5">CCFEE 5910</strain>
    </source>
</reference>
<dbReference type="GO" id="GO:0031965">
    <property type="term" value="C:nuclear membrane"/>
    <property type="evidence" value="ECO:0007669"/>
    <property type="project" value="InterPro"/>
</dbReference>
<feature type="transmembrane region" description="Helical" evidence="2">
    <location>
        <begin position="243"/>
        <end position="264"/>
    </location>
</feature>
<sequence length="451" mass="50905">MAFRGNEVPMDFEFQNSQGPIDPNSPFTRFAMANDKKRPFSAFNSPGKNNYPKFGQPNGQAYLFNGKVNPVPPPSPYRNPSFTTPRKDFDIDFSSGPESSPRLQMEQEDTPDGKALPPIPIKLEPKQKRNSLANFFGKWAPPSSGKGEIKKPFSHAIEKRVHKRRRQAQTFEKQLALARKESEESTDEEDDEQTPVKKTTSRKKQKKDLPPLPPQEVGLMTSLFTFIHTYPDAPSIIAKYLQVFFNAVIFGGVLFMFYSFYATIRADVDKAGDDAYQEMLAEITACHRHYIDNRCNAANRLPALEGPCSNWELCMNRDANAVRRARLSAHTFAEIFNSFVEPISLKTMVFTVVIVGLALLINNATFSLYRRSQEQHMHEAYRAASGQYGGMPPSGQHGMGQFPMTPGLPYQTPQQLGWQGQGQGQIDYQQSPSKARNRNGSPEKKRLMLEH</sequence>